<proteinExistence type="predicted"/>
<evidence type="ECO:0000256" key="1">
    <source>
        <dbReference type="ARBA" id="ARBA00004167"/>
    </source>
</evidence>
<keyword evidence="6" id="KW-0325">Glycoprotein</keyword>
<protein>
    <recommendedName>
        <fullName evidence="7">Glycophorin-A</fullName>
    </recommendedName>
</protein>
<reference evidence="10" key="1">
    <citation type="submission" date="2025-08" db="UniProtKB">
        <authorList>
            <consortium name="RefSeq"/>
        </authorList>
    </citation>
    <scope>IDENTIFICATION</scope>
    <source>
        <tissue evidence="10">Liver</tissue>
    </source>
</reference>
<sequence>MLENITSEASTAGHSLPDTTLIASTLEHQEEHSTLLPELDTLTTSPTHLLSSAVHHQRENPLSLTASGSTVRPFTMSLNDTAVTPEVPVFPALNITGGRQRIGHPFDEPVTILIVLGVIAGIVGTILLIYYLISLITKKSSVDIQPPKSEDTDEPIEQIVVQEEHGSV</sequence>
<evidence type="ECO:0000256" key="6">
    <source>
        <dbReference type="ARBA" id="ARBA00023180"/>
    </source>
</evidence>
<evidence type="ECO:0000256" key="8">
    <source>
        <dbReference type="SAM" id="Phobius"/>
    </source>
</evidence>
<name>A0A1U8C4F8_MESAU</name>
<evidence type="ECO:0000256" key="7">
    <source>
        <dbReference type="ARBA" id="ARBA00039521"/>
    </source>
</evidence>
<dbReference type="GO" id="GO:0005886">
    <property type="term" value="C:plasma membrane"/>
    <property type="evidence" value="ECO:0007669"/>
    <property type="project" value="TreeGrafter"/>
</dbReference>
<evidence type="ECO:0000256" key="3">
    <source>
        <dbReference type="ARBA" id="ARBA00022981"/>
    </source>
</evidence>
<dbReference type="AlphaFoldDB" id="A0A1U8C4F8"/>
<keyword evidence="9" id="KW-1185">Reference proteome</keyword>
<keyword evidence="3" id="KW-0730">Sialic acid</keyword>
<dbReference type="OrthoDB" id="9631577at2759"/>
<keyword evidence="4 8" id="KW-1133">Transmembrane helix</keyword>
<dbReference type="GeneID" id="106021750"/>
<comment type="subcellular location">
    <subcellularLocation>
        <location evidence="1">Membrane</location>
        <topology evidence="1">Single-pass membrane protein</topology>
    </subcellularLocation>
</comment>
<keyword evidence="5 8" id="KW-0472">Membrane</keyword>
<organism evidence="9 10">
    <name type="scientific">Mesocricetus auratus</name>
    <name type="common">Golden hamster</name>
    <dbReference type="NCBI Taxonomy" id="10036"/>
    <lineage>
        <taxon>Eukaryota</taxon>
        <taxon>Metazoa</taxon>
        <taxon>Chordata</taxon>
        <taxon>Craniata</taxon>
        <taxon>Vertebrata</taxon>
        <taxon>Euteleostomi</taxon>
        <taxon>Mammalia</taxon>
        <taxon>Eutheria</taxon>
        <taxon>Euarchontoglires</taxon>
        <taxon>Glires</taxon>
        <taxon>Rodentia</taxon>
        <taxon>Myomorpha</taxon>
        <taxon>Muroidea</taxon>
        <taxon>Cricetidae</taxon>
        <taxon>Cricetinae</taxon>
        <taxon>Mesocricetus</taxon>
    </lineage>
</organism>
<dbReference type="InterPro" id="IPR049535">
    <property type="entry name" value="GYPA_B"/>
</dbReference>
<dbReference type="PANTHER" id="PTHR13813">
    <property type="entry name" value="GLYCOPHORIN"/>
    <property type="match status" value="1"/>
</dbReference>
<accession>A0A1U8C4F8</accession>
<feature type="transmembrane region" description="Helical" evidence="8">
    <location>
        <begin position="110"/>
        <end position="133"/>
    </location>
</feature>
<dbReference type="Proteomes" id="UP000886700">
    <property type="component" value="Unplaced"/>
</dbReference>
<evidence type="ECO:0000256" key="4">
    <source>
        <dbReference type="ARBA" id="ARBA00022989"/>
    </source>
</evidence>
<dbReference type="InterPro" id="IPR001195">
    <property type="entry name" value="Glycophorin"/>
</dbReference>
<evidence type="ECO:0000313" key="9">
    <source>
        <dbReference type="Proteomes" id="UP000886700"/>
    </source>
</evidence>
<dbReference type="RefSeq" id="XP_012974332.2">
    <property type="nucleotide sequence ID" value="XM_013118878.3"/>
</dbReference>
<evidence type="ECO:0000256" key="2">
    <source>
        <dbReference type="ARBA" id="ARBA00022692"/>
    </source>
</evidence>
<dbReference type="Pfam" id="PF01102">
    <property type="entry name" value="Glycophorin_A"/>
    <property type="match status" value="1"/>
</dbReference>
<evidence type="ECO:0000313" key="10">
    <source>
        <dbReference type="RefSeq" id="XP_012974332.2"/>
    </source>
</evidence>
<keyword evidence="2 8" id="KW-0812">Transmembrane</keyword>
<dbReference type="KEGG" id="maua:106021750"/>
<evidence type="ECO:0000256" key="5">
    <source>
        <dbReference type="ARBA" id="ARBA00023136"/>
    </source>
</evidence>
<gene>
    <name evidence="10" type="primary">Gypa</name>
</gene>
<dbReference type="PANTHER" id="PTHR13813:SF3">
    <property type="entry name" value="GLYCOPHORIN-A"/>
    <property type="match status" value="1"/>
</dbReference>
<dbReference type="Gene3D" id="1.20.5.70">
    <property type="match status" value="1"/>
</dbReference>
<dbReference type="CTD" id="2993"/>